<dbReference type="RefSeq" id="WP_165977753.1">
    <property type="nucleotide sequence ID" value="NZ_SMKP01000174.1"/>
</dbReference>
<dbReference type="Proteomes" id="UP000294543">
    <property type="component" value="Unassembled WGS sequence"/>
</dbReference>
<organism evidence="1 2">
    <name type="scientific">Nonomuraea diastatica</name>
    <dbReference type="NCBI Taxonomy" id="1848329"/>
    <lineage>
        <taxon>Bacteria</taxon>
        <taxon>Bacillati</taxon>
        <taxon>Actinomycetota</taxon>
        <taxon>Actinomycetes</taxon>
        <taxon>Streptosporangiales</taxon>
        <taxon>Streptosporangiaceae</taxon>
        <taxon>Nonomuraea</taxon>
    </lineage>
</organism>
<keyword evidence="2" id="KW-1185">Reference proteome</keyword>
<evidence type="ECO:0008006" key="3">
    <source>
        <dbReference type="Google" id="ProtNLM"/>
    </source>
</evidence>
<dbReference type="PANTHER" id="PTHR35526">
    <property type="entry name" value="ANTI-SIGMA-F FACTOR RSBW-RELATED"/>
    <property type="match status" value="1"/>
</dbReference>
<name>A0A4R4W4J5_9ACTN</name>
<evidence type="ECO:0000313" key="1">
    <source>
        <dbReference type="EMBL" id="TDD13462.1"/>
    </source>
</evidence>
<evidence type="ECO:0000313" key="2">
    <source>
        <dbReference type="Proteomes" id="UP000294543"/>
    </source>
</evidence>
<dbReference type="AlphaFoldDB" id="A0A4R4W4J5"/>
<dbReference type="InterPro" id="IPR036890">
    <property type="entry name" value="HATPase_C_sf"/>
</dbReference>
<proteinExistence type="predicted"/>
<sequence>MPAISQTQVVHRAEPDRPTLWILSWNGLLALRDGLVARARWARRDRAVTWLLSPRPSAVPSARRMTAVRLAAWGLEEHVEVVDVLVCELIGDALRDATAKIRLALWVEDGLLRGEVEDLSPQGPPVPSPPRHNPLLDRLVCCGGATGKIAWFELVTAERDSPHQGMATPD</sequence>
<dbReference type="EMBL" id="SMKP01000174">
    <property type="protein sequence ID" value="TDD13462.1"/>
    <property type="molecule type" value="Genomic_DNA"/>
</dbReference>
<dbReference type="Gene3D" id="3.30.565.10">
    <property type="entry name" value="Histidine kinase-like ATPase, C-terminal domain"/>
    <property type="match status" value="1"/>
</dbReference>
<dbReference type="PANTHER" id="PTHR35526:SF3">
    <property type="entry name" value="ANTI-SIGMA-F FACTOR RSBW"/>
    <property type="match status" value="1"/>
</dbReference>
<dbReference type="InterPro" id="IPR050267">
    <property type="entry name" value="Anti-sigma-factor_SerPK"/>
</dbReference>
<gene>
    <name evidence="1" type="ORF">E1294_40900</name>
</gene>
<accession>A0A4R4W4J5</accession>
<protein>
    <recommendedName>
        <fullName evidence="3">ATP-binding protein</fullName>
    </recommendedName>
</protein>
<reference evidence="1 2" key="1">
    <citation type="submission" date="2019-03" db="EMBL/GenBank/DDBJ databases">
        <title>Draft genome sequences of novel Actinobacteria.</title>
        <authorList>
            <person name="Sahin N."/>
            <person name="Ay H."/>
            <person name="Saygin H."/>
        </authorList>
    </citation>
    <scope>NUCLEOTIDE SEQUENCE [LARGE SCALE GENOMIC DNA]</scope>
    <source>
        <strain evidence="1 2">KC712</strain>
    </source>
</reference>
<comment type="caution">
    <text evidence="1">The sequence shown here is derived from an EMBL/GenBank/DDBJ whole genome shotgun (WGS) entry which is preliminary data.</text>
</comment>